<dbReference type="GO" id="GO:0005829">
    <property type="term" value="C:cytosol"/>
    <property type="evidence" value="ECO:0007669"/>
    <property type="project" value="TreeGrafter"/>
</dbReference>
<dbReference type="Gene3D" id="3.40.50.880">
    <property type="match status" value="1"/>
</dbReference>
<dbReference type="EMBL" id="NMVO01000013">
    <property type="protein sequence ID" value="OYO13647.1"/>
    <property type="molecule type" value="Genomic_DNA"/>
</dbReference>
<dbReference type="PANTHER" id="PTHR42695">
    <property type="entry name" value="GLUTAMINE AMIDOTRANSFERASE YLR126C-RELATED"/>
    <property type="match status" value="1"/>
</dbReference>
<organism evidence="2 3">
    <name type="scientific">Enemella evansiae</name>
    <dbReference type="NCBI Taxonomy" id="2016499"/>
    <lineage>
        <taxon>Bacteria</taxon>
        <taxon>Bacillati</taxon>
        <taxon>Actinomycetota</taxon>
        <taxon>Actinomycetes</taxon>
        <taxon>Propionibacteriales</taxon>
        <taxon>Propionibacteriaceae</taxon>
        <taxon>Enemella</taxon>
    </lineage>
</organism>
<dbReference type="PANTHER" id="PTHR42695:SF5">
    <property type="entry name" value="GLUTAMINE AMIDOTRANSFERASE YLR126C-RELATED"/>
    <property type="match status" value="1"/>
</dbReference>
<keyword evidence="3" id="KW-1185">Reference proteome</keyword>
<proteinExistence type="predicted"/>
<reference evidence="2 3" key="1">
    <citation type="submission" date="2017-07" db="EMBL/GenBank/DDBJ databases">
        <title>Draft whole genome sequences of clinical Proprionibacteriaceae strains.</title>
        <authorList>
            <person name="Bernier A.-M."/>
            <person name="Bernard K."/>
            <person name="Domingo M.-C."/>
        </authorList>
    </citation>
    <scope>NUCLEOTIDE SEQUENCE [LARGE SCALE GENOMIC DNA]</scope>
    <source>
        <strain evidence="2 3">NML 030167</strain>
    </source>
</reference>
<keyword evidence="2" id="KW-0808">Transferase</keyword>
<dbReference type="OrthoDB" id="5196541at2"/>
<gene>
    <name evidence="2" type="ORF">CGZ94_11860</name>
</gene>
<feature type="domain" description="Glutamine amidotransferase" evidence="1">
    <location>
        <begin position="23"/>
        <end position="183"/>
    </location>
</feature>
<dbReference type="AlphaFoldDB" id="A0A255GCP1"/>
<dbReference type="CDD" id="cd01741">
    <property type="entry name" value="GATase1_1"/>
    <property type="match status" value="1"/>
</dbReference>
<evidence type="ECO:0000259" key="1">
    <source>
        <dbReference type="Pfam" id="PF00117"/>
    </source>
</evidence>
<comment type="caution">
    <text evidence="2">The sequence shown here is derived from an EMBL/GenBank/DDBJ whole genome shotgun (WGS) entry which is preliminary data.</text>
</comment>
<dbReference type="InterPro" id="IPR017926">
    <property type="entry name" value="GATASE"/>
</dbReference>
<protein>
    <submittedName>
        <fullName evidence="2">Glutamine amidotransferase</fullName>
    </submittedName>
</protein>
<accession>A0A255GCP1</accession>
<evidence type="ECO:0000313" key="2">
    <source>
        <dbReference type="EMBL" id="OYO13647.1"/>
    </source>
</evidence>
<sequence>MPTITVLQPDPEVPLGRFEPWLTEAGMQLELVPLWNAELPQIADGLLILGGRMNCHAEAEHPWLPGVRRLVASAVENGTPTLGICLGHQILAEALGGAVTVDHPDGREEGPQELHWSPTAGSDPMLGSLATQGSCPVAMSHRDVVTRLPPGAIELARTDRFAHQVFRAGSAVGVQFHPEASPEQVARWAELTGGDAAGDRAALTAVDTEVSAAARAVAYGFADQLGATRTTR</sequence>
<dbReference type="SUPFAM" id="SSF52317">
    <property type="entry name" value="Class I glutamine amidotransferase-like"/>
    <property type="match status" value="1"/>
</dbReference>
<dbReference type="InterPro" id="IPR044992">
    <property type="entry name" value="ChyE-like"/>
</dbReference>
<dbReference type="GO" id="GO:0016740">
    <property type="term" value="F:transferase activity"/>
    <property type="evidence" value="ECO:0007669"/>
    <property type="project" value="UniProtKB-KW"/>
</dbReference>
<keyword evidence="2" id="KW-0315">Glutamine amidotransferase</keyword>
<name>A0A255GCP1_9ACTN</name>
<dbReference type="Proteomes" id="UP000215896">
    <property type="component" value="Unassembled WGS sequence"/>
</dbReference>
<dbReference type="RefSeq" id="WP_094405735.1">
    <property type="nucleotide sequence ID" value="NZ_NMVM01000002.1"/>
</dbReference>
<dbReference type="PROSITE" id="PS51273">
    <property type="entry name" value="GATASE_TYPE_1"/>
    <property type="match status" value="1"/>
</dbReference>
<dbReference type="Pfam" id="PF00117">
    <property type="entry name" value="GATase"/>
    <property type="match status" value="1"/>
</dbReference>
<evidence type="ECO:0000313" key="3">
    <source>
        <dbReference type="Proteomes" id="UP000215896"/>
    </source>
</evidence>
<dbReference type="InterPro" id="IPR029062">
    <property type="entry name" value="Class_I_gatase-like"/>
</dbReference>